<dbReference type="Proteomes" id="UP000287101">
    <property type="component" value="Unassembled WGS sequence"/>
</dbReference>
<dbReference type="SMART" id="SM01323">
    <property type="entry name" value="YajC"/>
    <property type="match status" value="1"/>
</dbReference>
<dbReference type="GO" id="GO:0005886">
    <property type="term" value="C:plasma membrane"/>
    <property type="evidence" value="ECO:0007669"/>
    <property type="project" value="UniProtKB-SubCell"/>
</dbReference>
<evidence type="ECO:0000256" key="6">
    <source>
        <dbReference type="ARBA" id="ARBA00022927"/>
    </source>
</evidence>
<proteinExistence type="inferred from homology"/>
<comment type="similarity">
    <text evidence="2">Belongs to the YajC family.</text>
</comment>
<keyword evidence="8" id="KW-0811">Translocation</keyword>
<evidence type="ECO:0000256" key="10">
    <source>
        <dbReference type="SAM" id="Phobius"/>
    </source>
</evidence>
<dbReference type="Pfam" id="PF02699">
    <property type="entry name" value="YajC"/>
    <property type="match status" value="1"/>
</dbReference>
<gene>
    <name evidence="11" type="ORF">CBF31_08330</name>
</gene>
<evidence type="ECO:0000256" key="2">
    <source>
        <dbReference type="ARBA" id="ARBA00006742"/>
    </source>
</evidence>
<accession>A0A430A643</accession>
<keyword evidence="3" id="KW-0813">Transport</keyword>
<dbReference type="PANTHER" id="PTHR33909:SF1">
    <property type="entry name" value="SEC TRANSLOCON ACCESSORY COMPLEX SUBUNIT YAJC"/>
    <property type="match status" value="1"/>
</dbReference>
<sequence>MKDYLLIAFIILMVLLYLVAIPLAKKKAAKKQQETIQAFQNELKKGDTVMMAAGIIGVIKAINPETISLEIANQTVIEIDKMSVVGKIK</sequence>
<dbReference type="GO" id="GO:0015031">
    <property type="term" value="P:protein transport"/>
    <property type="evidence" value="ECO:0007669"/>
    <property type="project" value="UniProtKB-KW"/>
</dbReference>
<organism evidence="11 12">
    <name type="scientific">Vagococcus fessus</name>
    <dbReference type="NCBI Taxonomy" id="120370"/>
    <lineage>
        <taxon>Bacteria</taxon>
        <taxon>Bacillati</taxon>
        <taxon>Bacillota</taxon>
        <taxon>Bacilli</taxon>
        <taxon>Lactobacillales</taxon>
        <taxon>Enterococcaceae</taxon>
        <taxon>Vagococcus</taxon>
    </lineage>
</organism>
<keyword evidence="7 10" id="KW-1133">Transmembrane helix</keyword>
<keyword evidence="5 10" id="KW-0812">Transmembrane</keyword>
<evidence type="ECO:0000256" key="5">
    <source>
        <dbReference type="ARBA" id="ARBA00022692"/>
    </source>
</evidence>
<evidence type="ECO:0000256" key="4">
    <source>
        <dbReference type="ARBA" id="ARBA00022475"/>
    </source>
</evidence>
<evidence type="ECO:0000256" key="1">
    <source>
        <dbReference type="ARBA" id="ARBA00004162"/>
    </source>
</evidence>
<keyword evidence="9 10" id="KW-0472">Membrane</keyword>
<comment type="subcellular location">
    <subcellularLocation>
        <location evidence="1">Cell membrane</location>
        <topology evidence="1">Single-pass membrane protein</topology>
    </subcellularLocation>
</comment>
<dbReference type="RefSeq" id="WP_126831955.1">
    <property type="nucleotide sequence ID" value="NZ_CBCRYB010000009.1"/>
</dbReference>
<dbReference type="PANTHER" id="PTHR33909">
    <property type="entry name" value="SEC TRANSLOCON ACCESSORY COMPLEX SUBUNIT YAJC"/>
    <property type="match status" value="1"/>
</dbReference>
<dbReference type="OrthoDB" id="2200301at2"/>
<name>A0A430A643_9ENTE</name>
<reference evidence="11 12" key="1">
    <citation type="submission" date="2017-05" db="EMBL/GenBank/DDBJ databases">
        <title>Vagococcus spp. assemblies.</title>
        <authorList>
            <person name="Gulvik C.A."/>
        </authorList>
    </citation>
    <scope>NUCLEOTIDE SEQUENCE [LARGE SCALE GENOMIC DNA]</scope>
    <source>
        <strain evidence="11 12">CCUG 41755</strain>
    </source>
</reference>
<dbReference type="InterPro" id="IPR003849">
    <property type="entry name" value="Preprotein_translocase_YajC"/>
</dbReference>
<evidence type="ECO:0000256" key="8">
    <source>
        <dbReference type="ARBA" id="ARBA00023010"/>
    </source>
</evidence>
<keyword evidence="12" id="KW-1185">Reference proteome</keyword>
<evidence type="ECO:0000256" key="3">
    <source>
        <dbReference type="ARBA" id="ARBA00022448"/>
    </source>
</evidence>
<dbReference type="NCBIfam" id="TIGR00739">
    <property type="entry name" value="yajC"/>
    <property type="match status" value="1"/>
</dbReference>
<dbReference type="EMBL" id="NGJY01000003">
    <property type="protein sequence ID" value="RSU02367.1"/>
    <property type="molecule type" value="Genomic_DNA"/>
</dbReference>
<keyword evidence="4" id="KW-1003">Cell membrane</keyword>
<feature type="transmembrane region" description="Helical" evidence="10">
    <location>
        <begin position="6"/>
        <end position="24"/>
    </location>
</feature>
<comment type="caution">
    <text evidence="11">The sequence shown here is derived from an EMBL/GenBank/DDBJ whole genome shotgun (WGS) entry which is preliminary data.</text>
</comment>
<evidence type="ECO:0000313" key="11">
    <source>
        <dbReference type="EMBL" id="RSU02367.1"/>
    </source>
</evidence>
<evidence type="ECO:0000256" key="7">
    <source>
        <dbReference type="ARBA" id="ARBA00022989"/>
    </source>
</evidence>
<evidence type="ECO:0000313" key="12">
    <source>
        <dbReference type="Proteomes" id="UP000287101"/>
    </source>
</evidence>
<evidence type="ECO:0000256" key="9">
    <source>
        <dbReference type="ARBA" id="ARBA00023136"/>
    </source>
</evidence>
<protein>
    <submittedName>
        <fullName evidence="11">Preprotein translocase subunit YajC</fullName>
    </submittedName>
</protein>
<dbReference type="AlphaFoldDB" id="A0A430A643"/>
<keyword evidence="6" id="KW-0653">Protein transport</keyword>